<dbReference type="OMA" id="IRENMFR"/>
<gene>
    <name evidence="9" type="ORF">CYME_CMB139C</name>
</gene>
<dbReference type="CDD" id="cd06530">
    <property type="entry name" value="S26_SPase_I"/>
    <property type="match status" value="1"/>
</dbReference>
<dbReference type="HOGENOM" id="CLU_827317_0_0_1"/>
<keyword evidence="6" id="KW-0999">Mitochondrion inner membrane</keyword>
<evidence type="ECO:0000256" key="6">
    <source>
        <dbReference type="RuleBase" id="RU362041"/>
    </source>
</evidence>
<feature type="region of interest" description="Disordered" evidence="7">
    <location>
        <begin position="104"/>
        <end position="127"/>
    </location>
</feature>
<reference evidence="9 10" key="1">
    <citation type="journal article" date="2004" name="Nature">
        <title>Genome sequence of the ultrasmall unicellular red alga Cyanidioschyzon merolae 10D.</title>
        <authorList>
            <person name="Matsuzaki M."/>
            <person name="Misumi O."/>
            <person name="Shin-i T."/>
            <person name="Maruyama S."/>
            <person name="Takahara M."/>
            <person name="Miyagishima S."/>
            <person name="Mori T."/>
            <person name="Nishida K."/>
            <person name="Yagisawa F."/>
            <person name="Nishida K."/>
            <person name="Yoshida Y."/>
            <person name="Nishimura Y."/>
            <person name="Nakao S."/>
            <person name="Kobayashi T."/>
            <person name="Momoyama Y."/>
            <person name="Higashiyama T."/>
            <person name="Minoda A."/>
            <person name="Sano M."/>
            <person name="Nomoto H."/>
            <person name="Oishi K."/>
            <person name="Hayashi H."/>
            <person name="Ohta F."/>
            <person name="Nishizaka S."/>
            <person name="Haga S."/>
            <person name="Miura S."/>
            <person name="Morishita T."/>
            <person name="Kabeya Y."/>
            <person name="Terasawa K."/>
            <person name="Suzuki Y."/>
            <person name="Ishii Y."/>
            <person name="Asakawa S."/>
            <person name="Takano H."/>
            <person name="Ohta N."/>
            <person name="Kuroiwa H."/>
            <person name="Tanaka K."/>
            <person name="Shimizu N."/>
            <person name="Sugano S."/>
            <person name="Sato N."/>
            <person name="Nozaki H."/>
            <person name="Ogasawara N."/>
            <person name="Kohara Y."/>
            <person name="Kuroiwa T."/>
        </authorList>
    </citation>
    <scope>NUCLEOTIDE SEQUENCE [LARGE SCALE GENOMIC DNA]</scope>
    <source>
        <strain evidence="9 10">10D</strain>
    </source>
</reference>
<dbReference type="Gramene" id="CMB139CT">
    <property type="protein sequence ID" value="CMB139CT"/>
    <property type="gene ID" value="CMB139C"/>
</dbReference>
<protein>
    <recommendedName>
        <fullName evidence="6">Mitochondrial inner membrane protease subunit</fullName>
        <ecNumber evidence="6">3.4.21.-</ecNumber>
    </recommendedName>
</protein>
<dbReference type="GeneID" id="16992342"/>
<dbReference type="EMBL" id="AP006484">
    <property type="protein sequence ID" value="BAM78936.1"/>
    <property type="molecule type" value="Genomic_DNA"/>
</dbReference>
<comment type="catalytic activity">
    <reaction evidence="1">
        <text>Cleavage of hydrophobic, N-terminal signal or leader sequences from secreted and periplasmic proteins.</text>
        <dbReference type="EC" id="3.4.21.89"/>
    </reaction>
</comment>
<sequence length="336" mass="37733">MDRYNSRQLCAFSTCSGAFVLRPRAARSVSKCLSLRWRASRAGSRFRPCLARISRNDERQNTAAVPGEVNGKPESLPDVAWGTSSIEQRMLTEQATEELVEKVRERWSTSEESDDTSPAPAATSATQKIPVVQQWQVWWQRLWRDDKFADVRVFTASFLAAVFIRAFVVEPRYIPSLSMYPTFDVGDQLLVDKVTLKLGRHIQRGDVVVFYPPPALIEASKETAKALNAAGETGAHQYGARDAMIKRVVALGGDVVEIRDGRLYVNGEAQIETYIAESPDYQWGPVQVPDGYLVVLGDNRSNSLDSHVWGFLPERNVIGRAVFRYWPLTRVGTIEH</sequence>
<dbReference type="Gene3D" id="2.10.109.10">
    <property type="entry name" value="Umud Fragment, subunit A"/>
    <property type="match status" value="1"/>
</dbReference>
<dbReference type="InterPro" id="IPR019758">
    <property type="entry name" value="Pept_S26A_signal_pept_1_CS"/>
</dbReference>
<evidence type="ECO:0000256" key="7">
    <source>
        <dbReference type="SAM" id="MobiDB-lite"/>
    </source>
</evidence>
<dbReference type="Pfam" id="PF10502">
    <property type="entry name" value="Peptidase_S26"/>
    <property type="match status" value="1"/>
</dbReference>
<dbReference type="RefSeq" id="XP_005535222.1">
    <property type="nucleotide sequence ID" value="XM_005535165.1"/>
</dbReference>
<keyword evidence="4 6" id="KW-0378">Hydrolase</keyword>
<reference evidence="9 10" key="2">
    <citation type="journal article" date="2007" name="BMC Biol.">
        <title>A 100%-complete sequence reveals unusually simple genomic features in the hot-spring red alga Cyanidioschyzon merolae.</title>
        <authorList>
            <person name="Nozaki H."/>
            <person name="Takano H."/>
            <person name="Misumi O."/>
            <person name="Terasawa K."/>
            <person name="Matsuzaki M."/>
            <person name="Maruyama S."/>
            <person name="Nishida K."/>
            <person name="Yagisawa F."/>
            <person name="Yoshida Y."/>
            <person name="Fujiwara T."/>
            <person name="Takio S."/>
            <person name="Tamura K."/>
            <person name="Chung S.J."/>
            <person name="Nakamura S."/>
            <person name="Kuroiwa H."/>
            <person name="Tanaka K."/>
            <person name="Sato N."/>
            <person name="Kuroiwa T."/>
        </authorList>
    </citation>
    <scope>NUCLEOTIDE SEQUENCE [LARGE SCALE GENOMIC DNA]</scope>
    <source>
        <strain evidence="9 10">10D</strain>
    </source>
</reference>
<keyword evidence="6" id="KW-0496">Mitochondrion</keyword>
<dbReference type="MEROPS" id="S26.008"/>
<feature type="active site" evidence="5">
    <location>
        <position position="246"/>
    </location>
</feature>
<dbReference type="PROSITE" id="PS00760">
    <property type="entry name" value="SPASE_I_2"/>
    <property type="match status" value="1"/>
</dbReference>
<evidence type="ECO:0000256" key="4">
    <source>
        <dbReference type="ARBA" id="ARBA00022801"/>
    </source>
</evidence>
<dbReference type="SUPFAM" id="SSF51306">
    <property type="entry name" value="LexA/Signal peptidase"/>
    <property type="match status" value="1"/>
</dbReference>
<dbReference type="KEGG" id="cme:CYME_CMB139C"/>
<dbReference type="InterPro" id="IPR019757">
    <property type="entry name" value="Pept_S26A_signal_pept_1_Lys-AS"/>
</dbReference>
<dbReference type="InterPro" id="IPR019756">
    <property type="entry name" value="Pept_S26A_signal_pept_1_Ser-AS"/>
</dbReference>
<dbReference type="NCBIfam" id="TIGR02227">
    <property type="entry name" value="sigpep_I_bact"/>
    <property type="match status" value="1"/>
</dbReference>
<dbReference type="GO" id="GO:0009003">
    <property type="term" value="F:signal peptidase activity"/>
    <property type="evidence" value="ECO:0007669"/>
    <property type="project" value="UniProtKB-EC"/>
</dbReference>
<evidence type="ECO:0000313" key="10">
    <source>
        <dbReference type="Proteomes" id="UP000007014"/>
    </source>
</evidence>
<feature type="domain" description="Peptidase S26" evidence="8">
    <location>
        <begin position="153"/>
        <end position="326"/>
    </location>
</feature>
<dbReference type="PROSITE" id="PS00761">
    <property type="entry name" value="SPASE_I_3"/>
    <property type="match status" value="1"/>
</dbReference>
<dbReference type="PROSITE" id="PS00501">
    <property type="entry name" value="SPASE_I_1"/>
    <property type="match status" value="1"/>
</dbReference>
<accession>M1UNG9</accession>
<proteinExistence type="inferred from homology"/>
<evidence type="ECO:0000256" key="1">
    <source>
        <dbReference type="ARBA" id="ARBA00000677"/>
    </source>
</evidence>
<evidence type="ECO:0000259" key="8">
    <source>
        <dbReference type="Pfam" id="PF10502"/>
    </source>
</evidence>
<comment type="similarity">
    <text evidence="2 6">Belongs to the peptidase S26 family.</text>
</comment>
<evidence type="ECO:0000256" key="5">
    <source>
        <dbReference type="PIRSR" id="PIRSR600223-1"/>
    </source>
</evidence>
<keyword evidence="3 6" id="KW-0645">Protease</keyword>
<keyword evidence="6" id="KW-0472">Membrane</keyword>
<dbReference type="PANTHER" id="PTHR43390">
    <property type="entry name" value="SIGNAL PEPTIDASE I"/>
    <property type="match status" value="1"/>
</dbReference>
<dbReference type="OrthoDB" id="308440at2759"/>
<dbReference type="InterPro" id="IPR019533">
    <property type="entry name" value="Peptidase_S26"/>
</dbReference>
<dbReference type="STRING" id="280699.M1UNG9"/>
<dbReference type="PRINTS" id="PR00727">
    <property type="entry name" value="LEADERPTASE"/>
</dbReference>
<comment type="subcellular location">
    <subcellularLocation>
        <location evidence="6">Mitochondrion inner membrane</location>
    </subcellularLocation>
</comment>
<dbReference type="EC" id="3.4.21.-" evidence="6"/>
<keyword evidence="10" id="KW-1185">Reference proteome</keyword>
<organism evidence="9 10">
    <name type="scientific">Cyanidioschyzon merolae (strain NIES-3377 / 10D)</name>
    <name type="common">Unicellular red alga</name>
    <dbReference type="NCBI Taxonomy" id="280699"/>
    <lineage>
        <taxon>Eukaryota</taxon>
        <taxon>Rhodophyta</taxon>
        <taxon>Bangiophyceae</taxon>
        <taxon>Cyanidiales</taxon>
        <taxon>Cyanidiaceae</taxon>
        <taxon>Cyanidioschyzon</taxon>
    </lineage>
</organism>
<dbReference type="eggNOG" id="KOG0171">
    <property type="taxonomic scope" value="Eukaryota"/>
</dbReference>
<name>M1UNG9_CYAM1</name>
<dbReference type="GO" id="GO:0004252">
    <property type="term" value="F:serine-type endopeptidase activity"/>
    <property type="evidence" value="ECO:0007669"/>
    <property type="project" value="InterPro"/>
</dbReference>
<dbReference type="AlphaFoldDB" id="M1UNG9"/>
<dbReference type="GO" id="GO:0006465">
    <property type="term" value="P:signal peptide processing"/>
    <property type="evidence" value="ECO:0007669"/>
    <property type="project" value="InterPro"/>
</dbReference>
<dbReference type="PANTHER" id="PTHR43390:SF1">
    <property type="entry name" value="CHLOROPLAST PROCESSING PEPTIDASE"/>
    <property type="match status" value="1"/>
</dbReference>
<dbReference type="InterPro" id="IPR000223">
    <property type="entry name" value="Pept_S26A_signal_pept_1"/>
</dbReference>
<evidence type="ECO:0000313" key="9">
    <source>
        <dbReference type="EMBL" id="BAM78936.1"/>
    </source>
</evidence>
<evidence type="ECO:0000256" key="3">
    <source>
        <dbReference type="ARBA" id="ARBA00022670"/>
    </source>
</evidence>
<feature type="active site" evidence="5">
    <location>
        <position position="178"/>
    </location>
</feature>
<dbReference type="GO" id="GO:0005743">
    <property type="term" value="C:mitochondrial inner membrane"/>
    <property type="evidence" value="ECO:0007669"/>
    <property type="project" value="UniProtKB-SubCell"/>
</dbReference>
<dbReference type="Proteomes" id="UP000007014">
    <property type="component" value="Chromosome 2"/>
</dbReference>
<evidence type="ECO:0000256" key="2">
    <source>
        <dbReference type="ARBA" id="ARBA00009370"/>
    </source>
</evidence>
<feature type="compositionally biased region" description="Low complexity" evidence="7">
    <location>
        <begin position="116"/>
        <end position="127"/>
    </location>
</feature>
<dbReference type="InterPro" id="IPR036286">
    <property type="entry name" value="LexA/Signal_pep-like_sf"/>
</dbReference>